<evidence type="ECO:0000256" key="5">
    <source>
        <dbReference type="ARBA" id="ARBA00022989"/>
    </source>
</evidence>
<keyword evidence="3" id="KW-0997">Cell inner membrane</keyword>
<evidence type="ECO:0000256" key="4">
    <source>
        <dbReference type="ARBA" id="ARBA00022692"/>
    </source>
</evidence>
<accession>A0A193GCM7</accession>
<evidence type="ECO:0000256" key="3">
    <source>
        <dbReference type="ARBA" id="ARBA00022519"/>
    </source>
</evidence>
<dbReference type="Pfam" id="PF02470">
    <property type="entry name" value="MlaD"/>
    <property type="match status" value="3"/>
</dbReference>
<evidence type="ECO:0000313" key="10">
    <source>
        <dbReference type="EMBL" id="ANN77368.1"/>
    </source>
</evidence>
<keyword evidence="4 8" id="KW-0812">Transmembrane</keyword>
<dbReference type="EMBL" id="CP016172">
    <property type="protein sequence ID" value="ANN77368.1"/>
    <property type="molecule type" value="Genomic_DNA"/>
</dbReference>
<dbReference type="InterPro" id="IPR003399">
    <property type="entry name" value="Mce/MlaD"/>
</dbReference>
<reference evidence="10 11" key="1">
    <citation type="submission" date="2016-06" db="EMBL/GenBank/DDBJ databases">
        <title>Complete genome sequences of Bordetella bronchialis and Bordetella flabilis.</title>
        <authorList>
            <person name="LiPuma J.J."/>
            <person name="Spilker T."/>
        </authorList>
    </citation>
    <scope>NUCLEOTIDE SEQUENCE [LARGE SCALE GENOMIC DNA]</scope>
    <source>
        <strain evidence="10 11">AU10664</strain>
    </source>
</reference>
<dbReference type="GO" id="GO:0005886">
    <property type="term" value="C:plasma membrane"/>
    <property type="evidence" value="ECO:0007669"/>
    <property type="project" value="UniProtKB-SubCell"/>
</dbReference>
<feature type="transmembrane region" description="Helical" evidence="8">
    <location>
        <begin position="27"/>
        <end position="48"/>
    </location>
</feature>
<feature type="domain" description="Mce/MlaD" evidence="9">
    <location>
        <begin position="175"/>
        <end position="258"/>
    </location>
</feature>
<gene>
    <name evidence="10" type="ORF">BAU07_09900</name>
</gene>
<dbReference type="Proteomes" id="UP000091926">
    <property type="component" value="Chromosome"/>
</dbReference>
<evidence type="ECO:0000259" key="9">
    <source>
        <dbReference type="Pfam" id="PF02470"/>
    </source>
</evidence>
<dbReference type="OrthoDB" id="9806984at2"/>
<keyword evidence="6 8" id="KW-0472">Membrane</keyword>
<evidence type="ECO:0000256" key="1">
    <source>
        <dbReference type="ARBA" id="ARBA00004533"/>
    </source>
</evidence>
<dbReference type="STRING" id="463014.BAU07_09900"/>
<evidence type="ECO:0000313" key="11">
    <source>
        <dbReference type="Proteomes" id="UP000091926"/>
    </source>
</evidence>
<name>A0A193GCM7_9BORD</name>
<evidence type="ECO:0000256" key="7">
    <source>
        <dbReference type="SAM" id="MobiDB-lite"/>
    </source>
</evidence>
<feature type="compositionally biased region" description="Basic and acidic residues" evidence="7">
    <location>
        <begin position="149"/>
        <end position="159"/>
    </location>
</feature>
<dbReference type="KEGG" id="bfz:BAU07_09900"/>
<organism evidence="10 11">
    <name type="scientific">Bordetella flabilis</name>
    <dbReference type="NCBI Taxonomy" id="463014"/>
    <lineage>
        <taxon>Bacteria</taxon>
        <taxon>Pseudomonadati</taxon>
        <taxon>Pseudomonadota</taxon>
        <taxon>Betaproteobacteria</taxon>
        <taxon>Burkholderiales</taxon>
        <taxon>Alcaligenaceae</taxon>
        <taxon>Bordetella</taxon>
    </lineage>
</organism>
<dbReference type="PANTHER" id="PTHR30462:SF0">
    <property type="entry name" value="INTERMEMBRANE TRANSPORT PROTEIN YEBT"/>
    <property type="match status" value="1"/>
</dbReference>
<keyword evidence="11" id="KW-1185">Reference proteome</keyword>
<feature type="domain" description="Mce/MlaD" evidence="9">
    <location>
        <begin position="305"/>
        <end position="414"/>
    </location>
</feature>
<keyword evidence="2" id="KW-1003">Cell membrane</keyword>
<protein>
    <submittedName>
        <fullName evidence="10">Paraquat-inducible protein B</fullName>
    </submittedName>
</protein>
<keyword evidence="5 8" id="KW-1133">Transmembrane helix</keyword>
<dbReference type="AlphaFoldDB" id="A0A193GCM7"/>
<comment type="subcellular location">
    <subcellularLocation>
        <location evidence="1">Cell inner membrane</location>
    </subcellularLocation>
</comment>
<feature type="region of interest" description="Disordered" evidence="7">
    <location>
        <begin position="149"/>
        <end position="172"/>
    </location>
</feature>
<evidence type="ECO:0000256" key="2">
    <source>
        <dbReference type="ARBA" id="ARBA00022475"/>
    </source>
</evidence>
<sequence length="562" mass="60897">MSDPVPPGKNNEVRAPEVTRRKRGISWIWLIPIVAALAGLSLLARTWFESGPTVTITFNTAEGLEVGKTRVRYKDVDIGTVKSIRLSEDRSKVIVRAELAKEAASIARQDTRFWVVRPRLGLSGVSGLGTLLSGAYIGVDAPNGKTLDGKPVSDEEKTDFVGLESPPEVTHDRPGKRFTLRASDLGSLDVGSPVYYRRISVGQVIGYQLDSTGHYVNIQIFVDAPNDRFVTADTHFWNASGVDFTLNADGLKVRTQSLLSVAVGGIAFGQKSGDAPSPPAKADTTFALFNNQSVAEATPDGEPFPVVMRFDQSIRGLGVGAPIDFNGVVLGQVDSITMDFDTRTKQFFAVVYANLYPQRLGPVYERVRAFAEREDGKDPAHPGERLLASMIEHGLRAQLRSSNLLTGQLYVALDVFPRAQPVEFKMANPAPIPTMPGNLDQLQQQISSIAAKLDKIPFDKIGEDLQRTLASTSRLMGRLDTQLAPQAQAVLKQANKSLIDLGRLLAPDADLPVNAQRAMDELGRAARSLRALADYLQANPEALLRGRGPDPLPGAGTIGKSR</sequence>
<evidence type="ECO:0000256" key="6">
    <source>
        <dbReference type="ARBA" id="ARBA00023136"/>
    </source>
</evidence>
<dbReference type="InterPro" id="IPR051800">
    <property type="entry name" value="PqiA-PqiB_transport"/>
</dbReference>
<evidence type="ECO:0000256" key="8">
    <source>
        <dbReference type="SAM" id="Phobius"/>
    </source>
</evidence>
<feature type="domain" description="Mce/MlaD" evidence="9">
    <location>
        <begin position="51"/>
        <end position="141"/>
    </location>
</feature>
<dbReference type="PANTHER" id="PTHR30462">
    <property type="entry name" value="INTERMEMBRANE TRANSPORT PROTEIN PQIB-RELATED"/>
    <property type="match status" value="1"/>
</dbReference>
<dbReference type="RefSeq" id="WP_066656785.1">
    <property type="nucleotide sequence ID" value="NZ_CBCSCL010000005.1"/>
</dbReference>
<proteinExistence type="predicted"/>